<keyword evidence="2 15" id="KW-0547">Nucleotide-binding</keyword>
<feature type="domain" description="UvrD-like helicase ATP-binding" evidence="17">
    <location>
        <begin position="5"/>
        <end position="372"/>
    </location>
</feature>
<feature type="binding site" evidence="15">
    <location>
        <begin position="26"/>
        <end position="33"/>
    </location>
    <ligand>
        <name>ATP</name>
        <dbReference type="ChEBI" id="CHEBI:30616"/>
    </ligand>
</feature>
<dbReference type="GO" id="GO:0003677">
    <property type="term" value="F:DNA binding"/>
    <property type="evidence" value="ECO:0007669"/>
    <property type="project" value="UniProtKB-KW"/>
</dbReference>
<dbReference type="InterPro" id="IPR027417">
    <property type="entry name" value="P-loop_NTPase"/>
</dbReference>
<keyword evidence="4 15" id="KW-0378">Hydrolase</keyword>
<dbReference type="InterPro" id="IPR014016">
    <property type="entry name" value="UvrD-like_ATP-bd"/>
</dbReference>
<evidence type="ECO:0000256" key="2">
    <source>
        <dbReference type="ARBA" id="ARBA00022741"/>
    </source>
</evidence>
<keyword evidence="8" id="KW-0238">DNA-binding</keyword>
<dbReference type="CDD" id="cd17932">
    <property type="entry name" value="DEXQc_UvrD"/>
    <property type="match status" value="1"/>
</dbReference>
<evidence type="ECO:0000256" key="14">
    <source>
        <dbReference type="ARBA" id="ARBA00048988"/>
    </source>
</evidence>
<dbReference type="SUPFAM" id="SSF52540">
    <property type="entry name" value="P-loop containing nucleoside triphosphate hydrolases"/>
    <property type="match status" value="1"/>
</dbReference>
<keyword evidence="5 15" id="KW-0347">Helicase</keyword>
<dbReference type="PANTHER" id="PTHR11070">
    <property type="entry name" value="UVRD / RECB / PCRA DNA HELICASE FAMILY MEMBER"/>
    <property type="match status" value="1"/>
</dbReference>
<evidence type="ECO:0000313" key="20">
    <source>
        <dbReference type="Proteomes" id="UP000702544"/>
    </source>
</evidence>
<dbReference type="Gene3D" id="1.10.3170.10">
    <property type="entry name" value="Recbcd, chain B, domain 2"/>
    <property type="match status" value="1"/>
</dbReference>
<keyword evidence="9" id="KW-0234">DNA repair</keyword>
<dbReference type="GO" id="GO:0043138">
    <property type="term" value="F:3'-5' DNA helicase activity"/>
    <property type="evidence" value="ECO:0007669"/>
    <property type="project" value="UniProtKB-EC"/>
</dbReference>
<dbReference type="Gene3D" id="3.40.50.300">
    <property type="entry name" value="P-loop containing nucleotide triphosphate hydrolases"/>
    <property type="match status" value="4"/>
</dbReference>
<evidence type="ECO:0000256" key="4">
    <source>
        <dbReference type="ARBA" id="ARBA00022801"/>
    </source>
</evidence>
<comment type="catalytic activity">
    <reaction evidence="11">
        <text>Couples ATP hydrolysis with the unwinding of duplex DNA by translocating in the 3'-5' direction.</text>
        <dbReference type="EC" id="5.6.2.4"/>
    </reaction>
</comment>
<dbReference type="Gene3D" id="1.10.486.10">
    <property type="entry name" value="PCRA, domain 4"/>
    <property type="match status" value="1"/>
</dbReference>
<evidence type="ECO:0000313" key="19">
    <source>
        <dbReference type="EMBL" id="NIR73558.1"/>
    </source>
</evidence>
<dbReference type="PROSITE" id="PS51217">
    <property type="entry name" value="UVRD_HELICASE_CTER"/>
    <property type="match status" value="1"/>
</dbReference>
<dbReference type="GO" id="GO:0005524">
    <property type="term" value="F:ATP binding"/>
    <property type="evidence" value="ECO:0007669"/>
    <property type="project" value="UniProtKB-UniRule"/>
</dbReference>
<keyword evidence="10" id="KW-0413">Isomerase</keyword>
<proteinExistence type="predicted"/>
<dbReference type="Pfam" id="PF12705">
    <property type="entry name" value="PDDEXK_1"/>
    <property type="match status" value="1"/>
</dbReference>
<evidence type="ECO:0000256" key="12">
    <source>
        <dbReference type="ARBA" id="ARBA00034808"/>
    </source>
</evidence>
<dbReference type="InterPro" id="IPR011604">
    <property type="entry name" value="PDDEXK-like_dom_sf"/>
</dbReference>
<dbReference type="InterPro" id="IPR000212">
    <property type="entry name" value="DNA_helicase_UvrD/REP"/>
</dbReference>
<comment type="caution">
    <text evidence="19">The sequence shown here is derived from an EMBL/GenBank/DDBJ whole genome shotgun (WGS) entry which is preliminary data.</text>
</comment>
<dbReference type="EC" id="5.6.2.4" evidence="12"/>
<dbReference type="InterPro" id="IPR038726">
    <property type="entry name" value="PDDEXK_AddAB-type"/>
</dbReference>
<evidence type="ECO:0000256" key="6">
    <source>
        <dbReference type="ARBA" id="ARBA00022839"/>
    </source>
</evidence>
<evidence type="ECO:0000256" key="5">
    <source>
        <dbReference type="ARBA" id="ARBA00022806"/>
    </source>
</evidence>
<evidence type="ECO:0000256" key="3">
    <source>
        <dbReference type="ARBA" id="ARBA00022763"/>
    </source>
</evidence>
<dbReference type="SUPFAM" id="SSF52980">
    <property type="entry name" value="Restriction endonuclease-like"/>
    <property type="match status" value="1"/>
</dbReference>
<feature type="region of interest" description="Disordered" evidence="16">
    <location>
        <begin position="421"/>
        <end position="444"/>
    </location>
</feature>
<dbReference type="AlphaFoldDB" id="A0AAE4Z5T4"/>
<evidence type="ECO:0000256" key="15">
    <source>
        <dbReference type="PROSITE-ProRule" id="PRU00560"/>
    </source>
</evidence>
<evidence type="ECO:0000256" key="13">
    <source>
        <dbReference type="ARBA" id="ARBA00034923"/>
    </source>
</evidence>
<dbReference type="InterPro" id="IPR011335">
    <property type="entry name" value="Restrct_endonuc-II-like"/>
</dbReference>
<keyword evidence="1" id="KW-0540">Nuclease</keyword>
<dbReference type="GO" id="GO:0000725">
    <property type="term" value="P:recombinational repair"/>
    <property type="evidence" value="ECO:0007669"/>
    <property type="project" value="TreeGrafter"/>
</dbReference>
<dbReference type="PROSITE" id="PS51198">
    <property type="entry name" value="UVRD_HELICASE_ATP_BIND"/>
    <property type="match status" value="1"/>
</dbReference>
<keyword evidence="7 15" id="KW-0067">ATP-binding</keyword>
<evidence type="ECO:0000256" key="9">
    <source>
        <dbReference type="ARBA" id="ARBA00023204"/>
    </source>
</evidence>
<protein>
    <recommendedName>
        <fullName evidence="12">DNA 3'-5' helicase</fullName>
        <ecNumber evidence="12">5.6.2.4</ecNumber>
    </recommendedName>
    <alternativeName>
        <fullName evidence="13">DNA 3'-5' helicase II</fullName>
    </alternativeName>
</protein>
<accession>A0AAE4Z5T4</accession>
<feature type="domain" description="UvrD-like helicase C-terminal" evidence="18">
    <location>
        <begin position="373"/>
        <end position="709"/>
    </location>
</feature>
<comment type="catalytic activity">
    <reaction evidence="14">
        <text>ATP + H2O = ADP + phosphate + H(+)</text>
        <dbReference type="Rhea" id="RHEA:13065"/>
        <dbReference type="ChEBI" id="CHEBI:15377"/>
        <dbReference type="ChEBI" id="CHEBI:15378"/>
        <dbReference type="ChEBI" id="CHEBI:30616"/>
        <dbReference type="ChEBI" id="CHEBI:43474"/>
        <dbReference type="ChEBI" id="CHEBI:456216"/>
        <dbReference type="EC" id="5.6.2.4"/>
    </reaction>
</comment>
<evidence type="ECO:0000256" key="7">
    <source>
        <dbReference type="ARBA" id="ARBA00022840"/>
    </source>
</evidence>
<evidence type="ECO:0000259" key="17">
    <source>
        <dbReference type="PROSITE" id="PS51198"/>
    </source>
</evidence>
<organism evidence="19 20">
    <name type="scientific">Candidatus Kutchimonas denitrificans</name>
    <dbReference type="NCBI Taxonomy" id="3056748"/>
    <lineage>
        <taxon>Bacteria</taxon>
        <taxon>Pseudomonadati</taxon>
        <taxon>Gemmatimonadota</taxon>
        <taxon>Gemmatimonadia</taxon>
        <taxon>Candidatus Palauibacterales</taxon>
        <taxon>Candidatus Palauibacteraceae</taxon>
        <taxon>Candidatus Kutchimonas</taxon>
    </lineage>
</organism>
<name>A0AAE4Z5T4_9BACT</name>
<gene>
    <name evidence="19" type="ORF">GWO12_00355</name>
</gene>
<dbReference type="Gene3D" id="3.90.320.10">
    <property type="match status" value="1"/>
</dbReference>
<dbReference type="Pfam" id="PF13361">
    <property type="entry name" value="UvrD_C"/>
    <property type="match status" value="1"/>
</dbReference>
<dbReference type="Pfam" id="PF00580">
    <property type="entry name" value="UvrD-helicase"/>
    <property type="match status" value="1"/>
</dbReference>
<evidence type="ECO:0000259" key="18">
    <source>
        <dbReference type="PROSITE" id="PS51217"/>
    </source>
</evidence>
<dbReference type="Proteomes" id="UP000702544">
    <property type="component" value="Unassembled WGS sequence"/>
</dbReference>
<keyword evidence="6" id="KW-0269">Exonuclease</keyword>
<dbReference type="PANTHER" id="PTHR11070:SF2">
    <property type="entry name" value="ATP-DEPENDENT DNA HELICASE SRS2"/>
    <property type="match status" value="1"/>
</dbReference>
<evidence type="ECO:0000256" key="11">
    <source>
        <dbReference type="ARBA" id="ARBA00034617"/>
    </source>
</evidence>
<reference evidence="19 20" key="1">
    <citation type="submission" date="2020-01" db="EMBL/GenBank/DDBJ databases">
        <title>Genomes assembled from Gulf of Kutch pelagic sediment metagenomes.</title>
        <authorList>
            <person name="Chandrashekar M."/>
            <person name="Mahajan M.S."/>
            <person name="Dave K.J."/>
            <person name="Vatsa P."/>
            <person name="Nathani N.M."/>
        </authorList>
    </citation>
    <scope>NUCLEOTIDE SEQUENCE [LARGE SCALE GENOMIC DNA]</scope>
    <source>
        <strain evidence="19">KS3-K002</strain>
    </source>
</reference>
<dbReference type="EMBL" id="JAACAK010000002">
    <property type="protein sequence ID" value="NIR73558.1"/>
    <property type="molecule type" value="Genomic_DNA"/>
</dbReference>
<evidence type="ECO:0000256" key="1">
    <source>
        <dbReference type="ARBA" id="ARBA00022722"/>
    </source>
</evidence>
<evidence type="ECO:0000256" key="16">
    <source>
        <dbReference type="SAM" id="MobiDB-lite"/>
    </source>
</evidence>
<dbReference type="InterPro" id="IPR014017">
    <property type="entry name" value="DNA_helicase_UvrD-like_C"/>
</dbReference>
<sequence>MSAPELAWTLEQARAISAPEHALLEANAGTGKTTTVIGKVLWRLGLPVGRDEDGQEIPKHPDPCEIDEIAAITFTEKAAYDLKRKLRQRIEALEDDDRRDSLRWRIDRASIGTIHSFCADLLREHALRLGLDPSFRVMDEIEAQLELDELVSQLIIERLDMDDQGTARLVKDRHFRGYTHTSGATDFVRAALRDLRWHRRRYESWSRDGALDPEALARASGGWNELDDEAFDQTDAACRLARMALDRWERRLADENALDFDSLILLTRDRLLGPQRAGPALASLRQRYRLIVIDEFQDTDFAQRDIAFAIAGLDATAAPRDGPEPPQLFLVGDPKQSIYRFRGADVSVWNDARAKICDAEEPLRLTRNFRSTRPVVDFVNRVSRPAMNDPKLEAQPEAARVEYADLVPQREGDPGAVEWLKVSSSSPTRKKKDGEPMAVKAPERREAEARRIAARLREMVDPAGDGSRAGVEIFGDDGGPRPCRYSDVAVLSYSRKVLGPYEEALWAYGVPYYLTGEAGMNDRLEIMDVVNALRALDNLNDDLKVFAFLRSPFVGLRDEVLTRIKLEGPRGWRPFWKLARDYLQRDDWFEAPEHPEIVAIERDALDRGLRALRELAPLRSRWPLDRLLEELLERTGYRAHLELMEQPASKLANVQRFAHILAGYREHTLSSFLELWNRWEAQDLGIPQAPLYSKKDDVVTLSTIHAAKGLEWPVVFLIDTQESNEAHRLWNTFWSDRELGPIICPSSGNQGPRADEMLARAAAEQAAEKARLLYVATTRARDRLVIAGQTEGSLNWHARWLAAGLDDDVHVSAAVPPVEPAAPRCVPELTWIEAVREAGSLPPLAAPLRQRRLRTMRSATELMTRARSRREWRERYVLGLVPYRYFTQRARKGGLPAWLRGSIVHDVLQFIQELEELDELLDVTIGALESPELEERLRRGSELRADIEREIEGVVNSDEWRWYTQGRHYRELPFVHLIDVEKWHVGAFDLFRPDPECNWIIDFKTHDIGADEADATASSYSLQALLYLRAARALAGDTRLEFHFTRPGVTRAVG</sequence>
<evidence type="ECO:0000256" key="8">
    <source>
        <dbReference type="ARBA" id="ARBA00023125"/>
    </source>
</evidence>
<evidence type="ECO:0000256" key="10">
    <source>
        <dbReference type="ARBA" id="ARBA00023235"/>
    </source>
</evidence>
<dbReference type="GO" id="GO:0004527">
    <property type="term" value="F:exonuclease activity"/>
    <property type="evidence" value="ECO:0007669"/>
    <property type="project" value="UniProtKB-KW"/>
</dbReference>
<keyword evidence="3" id="KW-0227">DNA damage</keyword>